<feature type="compositionally biased region" description="Polar residues" evidence="1">
    <location>
        <begin position="205"/>
        <end position="217"/>
    </location>
</feature>
<evidence type="ECO:0000313" key="2">
    <source>
        <dbReference type="EMBL" id="KAJ8374613.1"/>
    </source>
</evidence>
<sequence length="315" mass="35333">MLVRSMSTSRRHSWEAPLSPMEPGRRLSLDTTAMDSDGEGDEDSLLQSSNGLLHKSFTWTECSSDSMGTRTGETDLSHCKPKETELELNVSGRSLYSRSDIVASEESRAARLSLVLETSKQAAAAAGEEPDLENLQTAEGKCHMLMVQKVLRELKHYHGAKQRTECREEKVSTGNVTWYEFLSKENEEEEDRTDKVEKGTKVKRTLSSLKNRMTGSFTKDKGKSREPQKEKGKEREKEREPKERKKLRRASSTGHQLVPGIFSSLATCSLCSKTLQRKHGMQCVSEYCCRTATPSHASLARFRPAPLSLAHLQHG</sequence>
<evidence type="ECO:0000256" key="1">
    <source>
        <dbReference type="SAM" id="MobiDB-lite"/>
    </source>
</evidence>
<dbReference type="PANTHER" id="PTHR47440">
    <property type="entry name" value="RIKEN CDNA A430078G23 GENE"/>
    <property type="match status" value="1"/>
</dbReference>
<dbReference type="InterPro" id="IPR053089">
    <property type="entry name" value="Rho_GEF18"/>
</dbReference>
<organism evidence="2 3">
    <name type="scientific">Synaphobranchus kaupii</name>
    <name type="common">Kaup's arrowtooth eel</name>
    <dbReference type="NCBI Taxonomy" id="118154"/>
    <lineage>
        <taxon>Eukaryota</taxon>
        <taxon>Metazoa</taxon>
        <taxon>Chordata</taxon>
        <taxon>Craniata</taxon>
        <taxon>Vertebrata</taxon>
        <taxon>Euteleostomi</taxon>
        <taxon>Actinopterygii</taxon>
        <taxon>Neopterygii</taxon>
        <taxon>Teleostei</taxon>
        <taxon>Anguilliformes</taxon>
        <taxon>Synaphobranchidae</taxon>
        <taxon>Synaphobranchus</taxon>
    </lineage>
</organism>
<feature type="compositionally biased region" description="Basic and acidic residues" evidence="1">
    <location>
        <begin position="218"/>
        <end position="243"/>
    </location>
</feature>
<protein>
    <submittedName>
        <fullName evidence="2">Uncharacterized protein</fullName>
    </submittedName>
</protein>
<feature type="region of interest" description="Disordered" evidence="1">
    <location>
        <begin position="187"/>
        <end position="255"/>
    </location>
</feature>
<dbReference type="AlphaFoldDB" id="A0A9Q1J9I9"/>
<proteinExistence type="predicted"/>
<dbReference type="Proteomes" id="UP001152622">
    <property type="component" value="Chromosome 2"/>
</dbReference>
<name>A0A9Q1J9I9_SYNKA</name>
<dbReference type="EMBL" id="JAINUF010000002">
    <property type="protein sequence ID" value="KAJ8374613.1"/>
    <property type="molecule type" value="Genomic_DNA"/>
</dbReference>
<evidence type="ECO:0000313" key="3">
    <source>
        <dbReference type="Proteomes" id="UP001152622"/>
    </source>
</evidence>
<gene>
    <name evidence="2" type="ORF">SKAU_G00051930</name>
</gene>
<accession>A0A9Q1J9I9</accession>
<keyword evidence="3" id="KW-1185">Reference proteome</keyword>
<comment type="caution">
    <text evidence="2">The sequence shown here is derived from an EMBL/GenBank/DDBJ whole genome shotgun (WGS) entry which is preliminary data.</text>
</comment>
<dbReference type="PANTHER" id="PTHR47440:SF1">
    <property type="entry name" value="RHO_RAC GUANINE NUCLEOTIDE EXCHANGE FACTOR 18"/>
    <property type="match status" value="1"/>
</dbReference>
<reference evidence="2" key="1">
    <citation type="journal article" date="2023" name="Science">
        <title>Genome structures resolve the early diversification of teleost fishes.</title>
        <authorList>
            <person name="Parey E."/>
            <person name="Louis A."/>
            <person name="Montfort J."/>
            <person name="Bouchez O."/>
            <person name="Roques C."/>
            <person name="Iampietro C."/>
            <person name="Lluch J."/>
            <person name="Castinel A."/>
            <person name="Donnadieu C."/>
            <person name="Desvignes T."/>
            <person name="Floi Bucao C."/>
            <person name="Jouanno E."/>
            <person name="Wen M."/>
            <person name="Mejri S."/>
            <person name="Dirks R."/>
            <person name="Jansen H."/>
            <person name="Henkel C."/>
            <person name="Chen W.J."/>
            <person name="Zahm M."/>
            <person name="Cabau C."/>
            <person name="Klopp C."/>
            <person name="Thompson A.W."/>
            <person name="Robinson-Rechavi M."/>
            <person name="Braasch I."/>
            <person name="Lecointre G."/>
            <person name="Bobe J."/>
            <person name="Postlethwait J.H."/>
            <person name="Berthelot C."/>
            <person name="Roest Crollius H."/>
            <person name="Guiguen Y."/>
        </authorList>
    </citation>
    <scope>NUCLEOTIDE SEQUENCE</scope>
    <source>
        <strain evidence="2">WJC10195</strain>
    </source>
</reference>
<feature type="region of interest" description="Disordered" evidence="1">
    <location>
        <begin position="1"/>
        <end position="47"/>
    </location>
</feature>
<dbReference type="InterPro" id="IPR046349">
    <property type="entry name" value="C1-like_sf"/>
</dbReference>
<dbReference type="SUPFAM" id="SSF57889">
    <property type="entry name" value="Cysteine-rich domain"/>
    <property type="match status" value="1"/>
</dbReference>
<dbReference type="OrthoDB" id="8960288at2759"/>